<protein>
    <submittedName>
        <fullName evidence="2">Uncharacterized protein</fullName>
    </submittedName>
</protein>
<dbReference type="EMBL" id="PXWF02000330">
    <property type="protein sequence ID" value="PWF39927.1"/>
    <property type="molecule type" value="Genomic_DNA"/>
</dbReference>
<name>A0A2U2HAX5_9BURK</name>
<comment type="caution">
    <text evidence="2">The sequence shown here is derived from an EMBL/GenBank/DDBJ whole genome shotgun (WGS) entry which is preliminary data.</text>
</comment>
<keyword evidence="3" id="KW-1185">Reference proteome</keyword>
<accession>A0A2U2HAX5</accession>
<reference evidence="2 3" key="1">
    <citation type="submission" date="2018-04" db="EMBL/GenBank/DDBJ databases">
        <title>Massilia violaceinigra sp. nov., a novel purple-pigmented bacterium isolated from Tianshan glacier, Xinjiang, China.</title>
        <authorList>
            <person name="Wang H."/>
        </authorList>
    </citation>
    <scope>NUCLEOTIDE SEQUENCE [LARGE SCALE GENOMIC DNA]</scope>
    <source>
        <strain evidence="2 3">B448-2</strain>
    </source>
</reference>
<feature type="region of interest" description="Disordered" evidence="1">
    <location>
        <begin position="79"/>
        <end position="100"/>
    </location>
</feature>
<dbReference type="Proteomes" id="UP000241421">
    <property type="component" value="Unassembled WGS sequence"/>
</dbReference>
<feature type="compositionally biased region" description="Basic and acidic residues" evidence="1">
    <location>
        <begin position="89"/>
        <end position="100"/>
    </location>
</feature>
<evidence type="ECO:0000313" key="2">
    <source>
        <dbReference type="EMBL" id="PWF39927.1"/>
    </source>
</evidence>
<organism evidence="2 3">
    <name type="scientific">Massilia glaciei</name>
    <dbReference type="NCBI Taxonomy" id="1524097"/>
    <lineage>
        <taxon>Bacteria</taxon>
        <taxon>Pseudomonadati</taxon>
        <taxon>Pseudomonadota</taxon>
        <taxon>Betaproteobacteria</taxon>
        <taxon>Burkholderiales</taxon>
        <taxon>Oxalobacteraceae</taxon>
        <taxon>Telluria group</taxon>
        <taxon>Massilia</taxon>
    </lineage>
</organism>
<evidence type="ECO:0000256" key="1">
    <source>
        <dbReference type="SAM" id="MobiDB-lite"/>
    </source>
</evidence>
<sequence length="100" mass="11277">MSIQEMDTSISAYPELQVPIAPPSESMIRIDANIADLRKKYLLLSSEKALSPASVESLNRIEAEVVALQKKHSVLTDEQRLSIPRPARRREESEAEFDKI</sequence>
<dbReference type="AlphaFoldDB" id="A0A2U2HAX5"/>
<dbReference type="RefSeq" id="WP_106760329.1">
    <property type="nucleotide sequence ID" value="NZ_PXWF02000330.1"/>
</dbReference>
<evidence type="ECO:0000313" key="3">
    <source>
        <dbReference type="Proteomes" id="UP000241421"/>
    </source>
</evidence>
<proteinExistence type="predicted"/>
<gene>
    <name evidence="2" type="ORF">C7C56_026460</name>
</gene>